<keyword evidence="2" id="KW-1185">Reference proteome</keyword>
<dbReference type="EMBL" id="POSP01000001">
    <property type="protein sequence ID" value="PND40119.1"/>
    <property type="molecule type" value="Genomic_DNA"/>
</dbReference>
<evidence type="ECO:0000313" key="2">
    <source>
        <dbReference type="Proteomes" id="UP000235916"/>
    </source>
</evidence>
<gene>
    <name evidence="1" type="ORF">C1O66_01660</name>
</gene>
<reference evidence="1 2" key="1">
    <citation type="submission" date="2018-01" db="EMBL/GenBank/DDBJ databases">
        <title>Draft genome sequence of Paucibacter aquatile CR182 isolated from freshwater of the Nakdong River.</title>
        <authorList>
            <person name="Choi A."/>
            <person name="Chung E.J."/>
        </authorList>
    </citation>
    <scope>NUCLEOTIDE SEQUENCE [LARGE SCALE GENOMIC DNA]</scope>
    <source>
        <strain evidence="1 2">CR182</strain>
    </source>
</reference>
<proteinExistence type="predicted"/>
<protein>
    <submittedName>
        <fullName evidence="1">Uncharacterized protein</fullName>
    </submittedName>
</protein>
<evidence type="ECO:0000313" key="1">
    <source>
        <dbReference type="EMBL" id="PND40119.1"/>
    </source>
</evidence>
<organism evidence="1 2">
    <name type="scientific">Kinneretia aquatilis</name>
    <dbReference type="NCBI Taxonomy" id="2070761"/>
    <lineage>
        <taxon>Bacteria</taxon>
        <taxon>Pseudomonadati</taxon>
        <taxon>Pseudomonadota</taxon>
        <taxon>Betaproteobacteria</taxon>
        <taxon>Burkholderiales</taxon>
        <taxon>Sphaerotilaceae</taxon>
        <taxon>Roseateles</taxon>
    </lineage>
</organism>
<accession>A0A2N8L342</accession>
<dbReference type="AlphaFoldDB" id="A0A2N8L342"/>
<name>A0A2N8L342_9BURK</name>
<dbReference type="Proteomes" id="UP000235916">
    <property type="component" value="Unassembled WGS sequence"/>
</dbReference>
<sequence>MPAALVLHLIIVGSTDSSQLMHFFGDSPSYVRSKRELHLSVSLKYTGVKYLDASAQWKRLCNAILHSAREAERSLEVPRTVSLAVLTSQLKEVLAQVEPREVTARAAA</sequence>
<comment type="caution">
    <text evidence="1">The sequence shown here is derived from an EMBL/GenBank/DDBJ whole genome shotgun (WGS) entry which is preliminary data.</text>
</comment>